<organism evidence="1 2">
    <name type="scientific">Nibribacter ruber</name>
    <dbReference type="NCBI Taxonomy" id="2698458"/>
    <lineage>
        <taxon>Bacteria</taxon>
        <taxon>Pseudomonadati</taxon>
        <taxon>Bacteroidota</taxon>
        <taxon>Cytophagia</taxon>
        <taxon>Cytophagales</taxon>
        <taxon>Hymenobacteraceae</taxon>
        <taxon>Nibribacter</taxon>
    </lineage>
</organism>
<dbReference type="Proteomes" id="UP000464214">
    <property type="component" value="Chromosome"/>
</dbReference>
<accession>A0A6P1P1C6</accession>
<evidence type="ECO:0000313" key="1">
    <source>
        <dbReference type="EMBL" id="QHL87443.1"/>
    </source>
</evidence>
<dbReference type="KEGG" id="nib:GU926_08330"/>
<evidence type="ECO:0000313" key="2">
    <source>
        <dbReference type="Proteomes" id="UP000464214"/>
    </source>
</evidence>
<keyword evidence="2" id="KW-1185">Reference proteome</keyword>
<protein>
    <submittedName>
        <fullName evidence="1">Uncharacterized protein</fullName>
    </submittedName>
</protein>
<dbReference type="AlphaFoldDB" id="A0A6P1P1C6"/>
<dbReference type="RefSeq" id="WP_160690847.1">
    <property type="nucleotide sequence ID" value="NZ_CP047897.1"/>
</dbReference>
<gene>
    <name evidence="1" type="ORF">GU926_08330</name>
</gene>
<sequence length="122" mass="13862">MEAKIECTACGWKGSQKQMVEIPMGEDRSVEVCPDCTHEEFYLEQLDALPLRPILRLVQRLKGIYLQEKHLLLEDCKAGRITELDFYSIVARLDCDIEALDLRIVGLENLESNGVSREAAHS</sequence>
<proteinExistence type="predicted"/>
<dbReference type="EMBL" id="CP047897">
    <property type="protein sequence ID" value="QHL87443.1"/>
    <property type="molecule type" value="Genomic_DNA"/>
</dbReference>
<reference evidence="1 2" key="1">
    <citation type="submission" date="2020-01" db="EMBL/GenBank/DDBJ databases">
        <authorList>
            <person name="Kim M."/>
        </authorList>
    </citation>
    <scope>NUCLEOTIDE SEQUENCE [LARGE SCALE GENOMIC DNA]</scope>
    <source>
        <strain evidence="1 2">BT10</strain>
    </source>
</reference>
<name>A0A6P1P1C6_9BACT</name>